<evidence type="ECO:0000313" key="1">
    <source>
        <dbReference type="EMBL" id="MEQ2365901.1"/>
    </source>
</evidence>
<keyword evidence="2" id="KW-1185">Reference proteome</keyword>
<gene>
    <name evidence="1" type="ORF">WMO25_12550</name>
</gene>
<dbReference type="RefSeq" id="WP_349085574.1">
    <property type="nucleotide sequence ID" value="NZ_JBBMEK010000175.1"/>
</dbReference>
<accession>A0ABV1B656</accession>
<reference evidence="1 2" key="1">
    <citation type="submission" date="2024-03" db="EMBL/GenBank/DDBJ databases">
        <title>Human intestinal bacterial collection.</title>
        <authorList>
            <person name="Pauvert C."/>
            <person name="Hitch T.C.A."/>
            <person name="Clavel T."/>
        </authorList>
    </citation>
    <scope>NUCLEOTIDE SEQUENCE [LARGE SCALE GENOMIC DNA]</scope>
    <source>
        <strain evidence="1 2">CLA-AA-H190</strain>
    </source>
</reference>
<dbReference type="EMBL" id="JBBMEK010000175">
    <property type="protein sequence ID" value="MEQ2365901.1"/>
    <property type="molecule type" value="Genomic_DNA"/>
</dbReference>
<proteinExistence type="predicted"/>
<feature type="non-terminal residue" evidence="1">
    <location>
        <position position="1"/>
    </location>
</feature>
<dbReference type="Proteomes" id="UP001469749">
    <property type="component" value="Unassembled WGS sequence"/>
</dbReference>
<dbReference type="InterPro" id="IPR008533">
    <property type="entry name" value="DUF815"/>
</dbReference>
<evidence type="ECO:0000313" key="2">
    <source>
        <dbReference type="Proteomes" id="UP001469749"/>
    </source>
</evidence>
<sequence length="37" mass="4197">TDEELCAEANKWEMRHGGISGRTAQQFINYLQGTVEI</sequence>
<organism evidence="1 2">
    <name type="scientific">Coprococcus intestinihominis</name>
    <dbReference type="NCBI Taxonomy" id="3133154"/>
    <lineage>
        <taxon>Bacteria</taxon>
        <taxon>Bacillati</taxon>
        <taxon>Bacillota</taxon>
        <taxon>Clostridia</taxon>
        <taxon>Lachnospirales</taxon>
        <taxon>Lachnospiraceae</taxon>
        <taxon>Coprococcus</taxon>
    </lineage>
</organism>
<name>A0ABV1B656_9FIRM</name>
<dbReference type="Pfam" id="PF05673">
    <property type="entry name" value="DUF815"/>
    <property type="match status" value="1"/>
</dbReference>
<protein>
    <submittedName>
        <fullName evidence="1">DUF815 domain-containing protein</fullName>
    </submittedName>
</protein>
<comment type="caution">
    <text evidence="1">The sequence shown here is derived from an EMBL/GenBank/DDBJ whole genome shotgun (WGS) entry which is preliminary data.</text>
</comment>